<dbReference type="InterPro" id="IPR036869">
    <property type="entry name" value="J_dom_sf"/>
</dbReference>
<keyword evidence="1" id="KW-0143">Chaperone</keyword>
<dbReference type="PRINTS" id="PR00625">
    <property type="entry name" value="JDOMAIN"/>
</dbReference>
<dbReference type="GO" id="GO:0042026">
    <property type="term" value="P:protein refolding"/>
    <property type="evidence" value="ECO:0007669"/>
    <property type="project" value="TreeGrafter"/>
</dbReference>
<accession>K8P0Z1</accession>
<dbReference type="PATRIC" id="fig|883079.3.peg.4000"/>
<dbReference type="Gene3D" id="2.60.260.20">
    <property type="entry name" value="Urease metallochaperone UreE, N-terminal domain"/>
    <property type="match status" value="2"/>
</dbReference>
<dbReference type="InterPro" id="IPR018253">
    <property type="entry name" value="DnaJ_domain_CS"/>
</dbReference>
<dbReference type="FunFam" id="2.60.260.20:FF:000013">
    <property type="entry name" value="DnaJ subfamily B member 11"/>
    <property type="match status" value="1"/>
</dbReference>
<dbReference type="HOGENOM" id="CLU_017633_0_0_5"/>
<dbReference type="GO" id="GO:0051082">
    <property type="term" value="F:unfolded protein binding"/>
    <property type="evidence" value="ECO:0007669"/>
    <property type="project" value="InterPro"/>
</dbReference>
<dbReference type="Gene3D" id="1.10.287.110">
    <property type="entry name" value="DnaJ domain"/>
    <property type="match status" value="1"/>
</dbReference>
<dbReference type="PROSITE" id="PS50076">
    <property type="entry name" value="DNAJ_2"/>
    <property type="match status" value="1"/>
</dbReference>
<feature type="compositionally biased region" description="Gly residues" evidence="2">
    <location>
        <begin position="80"/>
        <end position="97"/>
    </location>
</feature>
<dbReference type="SMART" id="SM00271">
    <property type="entry name" value="DnaJ"/>
    <property type="match status" value="1"/>
</dbReference>
<evidence type="ECO:0000313" key="4">
    <source>
        <dbReference type="EMBL" id="EKS32108.1"/>
    </source>
</evidence>
<feature type="region of interest" description="Disordered" evidence="2">
    <location>
        <begin position="69"/>
        <end position="116"/>
    </location>
</feature>
<name>K8P0Z1_9BRAD</name>
<dbReference type="Pfam" id="PF00226">
    <property type="entry name" value="DnaJ"/>
    <property type="match status" value="1"/>
</dbReference>
<feature type="domain" description="J" evidence="3">
    <location>
        <begin position="3"/>
        <end position="68"/>
    </location>
</feature>
<dbReference type="GO" id="GO:0005737">
    <property type="term" value="C:cytoplasm"/>
    <property type="evidence" value="ECO:0007669"/>
    <property type="project" value="TreeGrafter"/>
</dbReference>
<dbReference type="OrthoDB" id="9779889at2"/>
<dbReference type="AlphaFoldDB" id="K8P0Z1"/>
<evidence type="ECO:0000313" key="5">
    <source>
        <dbReference type="Proteomes" id="UP000001095"/>
    </source>
</evidence>
<dbReference type="InterPro" id="IPR001623">
    <property type="entry name" value="DnaJ_domain"/>
</dbReference>
<sequence>MRDPYEVLGVQRSASAAAIKSAYRKLAKKHHPDANKDDPKAAERFSELNMANEILGDEDKRKQFDRGEIDAEGKPKFQGFEGGFPGGGGARRAGPGGFEYSFRTGGGHPGGPGAGGFASGGAFEDILKSMFGGQAGAGMGAGMGGGPRGGAGTFEYDTPFATDLDVAVTMTVALEEAVNGATRRVRLPTGKELNVKIPAGVAAGQQIRLKGQGETAPGHRPGDVLITVNIAPHPYFKIDGNDLRLDLPITLYEAVLGAKVRVPTLDGAVQLSIPKNTSSGRTFRLKGKGMPIKGARGAEGFGDLYATTRIMLPDANDAELEALMEKWRTEHPANPRKDFE</sequence>
<dbReference type="PANTHER" id="PTHR43096">
    <property type="entry name" value="DNAJ HOMOLOG 1, MITOCHONDRIAL-RELATED"/>
    <property type="match status" value="1"/>
</dbReference>
<evidence type="ECO:0000256" key="1">
    <source>
        <dbReference type="ARBA" id="ARBA00023186"/>
    </source>
</evidence>
<dbReference type="SUPFAM" id="SSF49493">
    <property type="entry name" value="HSP40/DnaJ peptide-binding domain"/>
    <property type="match status" value="2"/>
</dbReference>
<feature type="compositionally biased region" description="Gly residues" evidence="2">
    <location>
        <begin position="104"/>
        <end position="116"/>
    </location>
</feature>
<evidence type="ECO:0000259" key="3">
    <source>
        <dbReference type="PROSITE" id="PS50076"/>
    </source>
</evidence>
<keyword evidence="5" id="KW-1185">Reference proteome</keyword>
<gene>
    <name evidence="4" type="ORF">HMPREF9696_03911</name>
</gene>
<dbReference type="Proteomes" id="UP000001095">
    <property type="component" value="Unassembled WGS sequence"/>
</dbReference>
<proteinExistence type="predicted"/>
<evidence type="ECO:0000256" key="2">
    <source>
        <dbReference type="SAM" id="MobiDB-lite"/>
    </source>
</evidence>
<dbReference type="InterPro" id="IPR008971">
    <property type="entry name" value="HSP40/DnaJ_pept-bd"/>
</dbReference>
<dbReference type="CDD" id="cd06257">
    <property type="entry name" value="DnaJ"/>
    <property type="match status" value="1"/>
</dbReference>
<comment type="caution">
    <text evidence="4">The sequence shown here is derived from an EMBL/GenBank/DDBJ whole genome shotgun (WGS) entry which is preliminary data.</text>
</comment>
<organism evidence="4 5">
    <name type="scientific">Afipia clevelandensis ATCC 49720</name>
    <dbReference type="NCBI Taxonomy" id="883079"/>
    <lineage>
        <taxon>Bacteria</taxon>
        <taxon>Pseudomonadati</taxon>
        <taxon>Pseudomonadota</taxon>
        <taxon>Alphaproteobacteria</taxon>
        <taxon>Hyphomicrobiales</taxon>
        <taxon>Nitrobacteraceae</taxon>
        <taxon>Afipia</taxon>
    </lineage>
</organism>
<dbReference type="InterPro" id="IPR002939">
    <property type="entry name" value="DnaJ_C"/>
</dbReference>
<protein>
    <recommendedName>
        <fullName evidence="3">J domain-containing protein</fullName>
    </recommendedName>
</protein>
<dbReference type="RefSeq" id="WP_002714781.1">
    <property type="nucleotide sequence ID" value="NZ_KB375281.1"/>
</dbReference>
<reference evidence="4 5" key="1">
    <citation type="submission" date="2012-04" db="EMBL/GenBank/DDBJ databases">
        <title>The Genome Sequence of Afipia clevelandensis ATCC 49720.</title>
        <authorList>
            <consortium name="The Broad Institute Genome Sequencing Platform"/>
            <person name="Earl A."/>
            <person name="Ward D."/>
            <person name="Feldgarden M."/>
            <person name="Gevers D."/>
            <person name="Huys G."/>
            <person name="Walker B."/>
            <person name="Young S.K."/>
            <person name="Zeng Q."/>
            <person name="Gargeya S."/>
            <person name="Fitzgerald M."/>
            <person name="Haas B."/>
            <person name="Abouelleil A."/>
            <person name="Alvarado L."/>
            <person name="Arachchi H.M."/>
            <person name="Berlin A."/>
            <person name="Chapman S.B."/>
            <person name="Goldberg J."/>
            <person name="Griggs A."/>
            <person name="Gujja S."/>
            <person name="Hansen M."/>
            <person name="Howarth C."/>
            <person name="Imamovic A."/>
            <person name="Larimer J."/>
            <person name="McCowen C."/>
            <person name="Montmayeur A."/>
            <person name="Murphy C."/>
            <person name="Neiman D."/>
            <person name="Pearson M."/>
            <person name="Priest M."/>
            <person name="Roberts A."/>
            <person name="Saif S."/>
            <person name="Shea T."/>
            <person name="Sisk P."/>
            <person name="Sykes S."/>
            <person name="Wortman J."/>
            <person name="Nusbaum C."/>
            <person name="Birren B."/>
        </authorList>
    </citation>
    <scope>NUCLEOTIDE SEQUENCE [LARGE SCALE GENOMIC DNA]</scope>
    <source>
        <strain evidence="4 5">ATCC 49720</strain>
    </source>
</reference>
<dbReference type="EMBL" id="AGWY01000017">
    <property type="protein sequence ID" value="EKS32108.1"/>
    <property type="molecule type" value="Genomic_DNA"/>
</dbReference>
<dbReference type="PROSITE" id="PS00636">
    <property type="entry name" value="DNAJ_1"/>
    <property type="match status" value="1"/>
</dbReference>
<dbReference type="PANTHER" id="PTHR43096:SF52">
    <property type="entry name" value="DNAJ HOMOLOG 1, MITOCHONDRIAL-RELATED"/>
    <property type="match status" value="1"/>
</dbReference>
<dbReference type="SUPFAM" id="SSF46565">
    <property type="entry name" value="Chaperone J-domain"/>
    <property type="match status" value="1"/>
</dbReference>
<dbReference type="Pfam" id="PF01556">
    <property type="entry name" value="DnaJ_C"/>
    <property type="match status" value="1"/>
</dbReference>
<dbReference type="CDD" id="cd10747">
    <property type="entry name" value="DnaJ_C"/>
    <property type="match status" value="1"/>
</dbReference>